<dbReference type="RefSeq" id="WP_049173787.1">
    <property type="nucleotide sequence ID" value="NZ_BKFK01000002.1"/>
</dbReference>
<reference evidence="2 3" key="1">
    <citation type="journal article" date="2018" name="Nat. Biotechnol.">
        <title>A standardized bacterial taxonomy based on genome phylogeny substantially revises the tree of life.</title>
        <authorList>
            <person name="Parks D.H."/>
            <person name="Chuvochina M."/>
            <person name="Waite D.W."/>
            <person name="Rinke C."/>
            <person name="Skarshewski A."/>
            <person name="Chaumeil P.A."/>
            <person name="Hugenholtz P."/>
        </authorList>
    </citation>
    <scope>NUCLEOTIDE SEQUENCE [LARGE SCALE GENOMIC DNA]</scope>
    <source>
        <strain evidence="2">UBA9669</strain>
    </source>
</reference>
<protein>
    <recommendedName>
        <fullName evidence="4">Holin</fullName>
    </recommendedName>
</protein>
<evidence type="ECO:0000256" key="1">
    <source>
        <dbReference type="SAM" id="Phobius"/>
    </source>
</evidence>
<name>A0A3D2SJ09_9GAMM</name>
<dbReference type="AlphaFoldDB" id="A0A3D2SJ09"/>
<keyword evidence="1" id="KW-1133">Transmembrane helix</keyword>
<evidence type="ECO:0000313" key="3">
    <source>
        <dbReference type="Proteomes" id="UP000263596"/>
    </source>
</evidence>
<accession>A0A3D2SJ09</accession>
<feature type="transmembrane region" description="Helical" evidence="1">
    <location>
        <begin position="48"/>
        <end position="69"/>
    </location>
</feature>
<proteinExistence type="predicted"/>
<dbReference type="Proteomes" id="UP000263596">
    <property type="component" value="Unassembled WGS sequence"/>
</dbReference>
<dbReference type="Pfam" id="PF16083">
    <property type="entry name" value="Phage_holin_3_3"/>
    <property type="match status" value="1"/>
</dbReference>
<keyword evidence="1" id="KW-0472">Membrane</keyword>
<comment type="caution">
    <text evidence="2">The sequence shown here is derived from an EMBL/GenBank/DDBJ whole genome shotgun (WGS) entry which is preliminary data.</text>
</comment>
<organism evidence="2 3">
    <name type="scientific">Acinetobacter ursingii</name>
    <dbReference type="NCBI Taxonomy" id="108980"/>
    <lineage>
        <taxon>Bacteria</taxon>
        <taxon>Pseudomonadati</taxon>
        <taxon>Pseudomonadota</taxon>
        <taxon>Gammaproteobacteria</taxon>
        <taxon>Moraxellales</taxon>
        <taxon>Moraxellaceae</taxon>
        <taxon>Acinetobacter</taxon>
    </lineage>
</organism>
<dbReference type="EMBL" id="DPVE01000032">
    <property type="protein sequence ID" value="HCK29033.1"/>
    <property type="molecule type" value="Genomic_DNA"/>
</dbReference>
<keyword evidence="1" id="KW-0812">Transmembrane</keyword>
<dbReference type="InterPro" id="IPR032126">
    <property type="entry name" value="LydA_holin"/>
</dbReference>
<sequence>MDKGNTFAEAISAIITYGWIIAIAMLGGLVKFIRRLNESKEPKPLKYIFLRFAGEMVISAFAGIITVLICLYWDFPIVLIGVLAGISGHLGGKAIDTFELIWKSIISGGKTQ</sequence>
<feature type="transmembrane region" description="Helical" evidence="1">
    <location>
        <begin position="6"/>
        <end position="27"/>
    </location>
</feature>
<evidence type="ECO:0000313" key="2">
    <source>
        <dbReference type="EMBL" id="HCK29033.1"/>
    </source>
</evidence>
<gene>
    <name evidence="2" type="ORF">DHW29_01690</name>
</gene>
<evidence type="ECO:0008006" key="4">
    <source>
        <dbReference type="Google" id="ProtNLM"/>
    </source>
</evidence>